<dbReference type="EMBL" id="JAHEPS010000007">
    <property type="protein sequence ID" value="MBT1445984.1"/>
    <property type="molecule type" value="Genomic_DNA"/>
</dbReference>
<feature type="region of interest" description="Disordered" evidence="2">
    <location>
        <begin position="555"/>
        <end position="603"/>
    </location>
</feature>
<comment type="caution">
    <text evidence="4">The sequence shown here is derived from an EMBL/GenBank/DDBJ whole genome shotgun (WGS) entry which is preliminary data.</text>
</comment>
<dbReference type="InterPro" id="IPR001126">
    <property type="entry name" value="UmuC"/>
</dbReference>
<sequence length="708" mass="77085">MRWLGVWLPQWELDYLRHIHGFSKETPLVLYDVARAGVIKACSQAARFGVSKGQSMGSAAQLCHTLQPFRDEPSLHQAGCDWLCLHGYSFSARVVPPPASELMFERCHDVLLLESGSMAQLFGGEEAFAAAFASALSALGCQFSMAFADTPLAAGVLARAAGSSNSSNSSNSSKDNDRHRSKDNGKYQGNADNRRHNRGDSQSQNASLRQSKNASLKPTSATLAALAPCPLAFLPLPEALLMRLEGMGLDVIGALLSLPSSELGIRFGNELVLLLSRLVGKQPHPQPFYSPQEQYTQRLELLHEAESLSALVFVLGRMFTELALFLRQRQLAVSMLELVLHYRAVEHVDRQYDMQGHEIEGLKIEDLETEGSAIYPASHSRIALAYPFAEYSAEGLLALCRLQLERFSLAAPVMALTIQRCHFVPRSAAPGSALEDSHRASLSLLARLEARLGASRIKRLGARSALLPAQCVELHPMAAGKTADNGFLLQHIDGLGFACRPPWLLPTPLRIDEEKVVLLRGPERLREPWWQAAPKNDGCGDKHADAIGANIGVTSGAQIDDTSGIERGETASASISERDSEKASTRTGTRHSEGSRGKSAKRKGKNVCHQLSECAGGQSSGNACDQSCEYSGVQSLENSVVQSHKNSGESREYSVVQNREHSVVQSLGSTAERCGAARDYYLARHSDGGLCWVFRREGEPGLYLQGWF</sequence>
<reference evidence="4 5" key="1">
    <citation type="submission" date="2021-05" db="EMBL/GenBank/DDBJ databases">
        <title>Shewanella sp. JM162201.</title>
        <authorList>
            <person name="Xu S."/>
            <person name="Li A."/>
        </authorList>
    </citation>
    <scope>NUCLEOTIDE SEQUENCE [LARGE SCALE GENOMIC DNA]</scope>
    <source>
        <strain evidence="4 5">JM162201</strain>
    </source>
</reference>
<accession>A0ABS5V8D0</accession>
<dbReference type="CDD" id="cd03468">
    <property type="entry name" value="PolY_like"/>
    <property type="match status" value="1"/>
</dbReference>
<dbReference type="InterPro" id="IPR043502">
    <property type="entry name" value="DNA/RNA_pol_sf"/>
</dbReference>
<dbReference type="PANTHER" id="PTHR35369">
    <property type="entry name" value="BLR3025 PROTEIN-RELATED"/>
    <property type="match status" value="1"/>
</dbReference>
<feature type="compositionally biased region" description="Polar residues" evidence="2">
    <location>
        <begin position="200"/>
        <end position="213"/>
    </location>
</feature>
<feature type="compositionally biased region" description="Low complexity" evidence="2">
    <location>
        <begin position="163"/>
        <end position="173"/>
    </location>
</feature>
<dbReference type="Pfam" id="PF00817">
    <property type="entry name" value="IMS"/>
    <property type="match status" value="1"/>
</dbReference>
<dbReference type="InterPro" id="IPR050356">
    <property type="entry name" value="SulA_CellDiv_inhibitor"/>
</dbReference>
<feature type="domain" description="UmuC" evidence="3">
    <location>
        <begin position="24"/>
        <end position="158"/>
    </location>
</feature>
<keyword evidence="5" id="KW-1185">Reference proteome</keyword>
<feature type="compositionally biased region" description="Basic and acidic residues" evidence="2">
    <location>
        <begin position="174"/>
        <end position="185"/>
    </location>
</feature>
<evidence type="ECO:0000313" key="5">
    <source>
        <dbReference type="Proteomes" id="UP001195903"/>
    </source>
</evidence>
<dbReference type="PANTHER" id="PTHR35369:SF2">
    <property type="entry name" value="BLR3025 PROTEIN"/>
    <property type="match status" value="1"/>
</dbReference>
<organism evidence="4 5">
    <name type="scientific">Shewanella jiangmenensis</name>
    <dbReference type="NCBI Taxonomy" id="2837387"/>
    <lineage>
        <taxon>Bacteria</taxon>
        <taxon>Pseudomonadati</taxon>
        <taxon>Pseudomonadota</taxon>
        <taxon>Gammaproteobacteria</taxon>
        <taxon>Alteromonadales</taxon>
        <taxon>Shewanellaceae</taxon>
        <taxon>Shewanella</taxon>
    </lineage>
</organism>
<proteinExistence type="predicted"/>
<dbReference type="SUPFAM" id="SSF56672">
    <property type="entry name" value="DNA/RNA polymerases"/>
    <property type="match status" value="1"/>
</dbReference>
<keyword evidence="1" id="KW-0227">DNA damage</keyword>
<evidence type="ECO:0000259" key="3">
    <source>
        <dbReference type="Pfam" id="PF00817"/>
    </source>
</evidence>
<dbReference type="Proteomes" id="UP001195903">
    <property type="component" value="Unassembled WGS sequence"/>
</dbReference>
<evidence type="ECO:0000256" key="2">
    <source>
        <dbReference type="SAM" id="MobiDB-lite"/>
    </source>
</evidence>
<dbReference type="RefSeq" id="WP_214508178.1">
    <property type="nucleotide sequence ID" value="NZ_JAHEPS010000007.1"/>
</dbReference>
<protein>
    <submittedName>
        <fullName evidence="4">DNA polymerase Y family protein</fullName>
    </submittedName>
</protein>
<feature type="region of interest" description="Disordered" evidence="2">
    <location>
        <begin position="162"/>
        <end position="214"/>
    </location>
</feature>
<name>A0ABS5V8D0_9GAMM</name>
<feature type="compositionally biased region" description="Basic and acidic residues" evidence="2">
    <location>
        <begin position="576"/>
        <end position="596"/>
    </location>
</feature>
<gene>
    <name evidence="4" type="ORF">KJI95_15925</name>
</gene>
<evidence type="ECO:0000256" key="1">
    <source>
        <dbReference type="ARBA" id="ARBA00022763"/>
    </source>
</evidence>
<evidence type="ECO:0000313" key="4">
    <source>
        <dbReference type="EMBL" id="MBT1445984.1"/>
    </source>
</evidence>